<keyword evidence="5" id="KW-0460">Magnesium</keyword>
<protein>
    <submittedName>
        <fullName evidence="7">Polyprenyl synthetase</fullName>
    </submittedName>
</protein>
<gene>
    <name evidence="7" type="ORF">C0184_16795</name>
</gene>
<sequence>MTLTVPPELHHDLLLVEYLLHERTRARATVISMVNPHLIANPTDRLRALLVLAVARLGGATGEYVAHAAAAVELIEAATRAHNDLIDEQARRLGRVKNGAWDHGVALMVGDYLFALASGEMALSPDPRIIGLYSHAVMQICEGQLTTVTNLIPHETALATYWQRAEALAGALPAAAAQAGILCSNLPDTFLAPAARLGKHLGLARQLAAEIRDLESQGSFIQSGQAPLALILAAGAAPPDEIQAVFAHPTPETVAAALPIIRTHGLPLARESLAAQQRAAHQALSELPVGSTTPWLATLIEQSGE</sequence>
<comment type="cofactor">
    <cofactor evidence="1">
        <name>Mg(2+)</name>
        <dbReference type="ChEBI" id="CHEBI:18420"/>
    </cofactor>
</comment>
<dbReference type="AlphaFoldDB" id="A0A2J6WRE6"/>
<dbReference type="Pfam" id="PF00348">
    <property type="entry name" value="polyprenyl_synt"/>
    <property type="match status" value="1"/>
</dbReference>
<dbReference type="GO" id="GO:0004659">
    <property type="term" value="F:prenyltransferase activity"/>
    <property type="evidence" value="ECO:0007669"/>
    <property type="project" value="InterPro"/>
</dbReference>
<evidence type="ECO:0000313" key="8">
    <source>
        <dbReference type="Proteomes" id="UP000243376"/>
    </source>
</evidence>
<comment type="caution">
    <text evidence="7">The sequence shown here is derived from an EMBL/GenBank/DDBJ whole genome shotgun (WGS) entry which is preliminary data.</text>
</comment>
<dbReference type="PANTHER" id="PTHR12001:SF69">
    <property type="entry name" value="ALL TRANS-POLYPRENYL-DIPHOSPHATE SYNTHASE PDSS1"/>
    <property type="match status" value="1"/>
</dbReference>
<dbReference type="Proteomes" id="UP000243376">
    <property type="component" value="Unassembled WGS sequence"/>
</dbReference>
<proteinExistence type="inferred from homology"/>
<keyword evidence="4" id="KW-0479">Metal-binding</keyword>
<accession>A0A2J6WRE6</accession>
<reference evidence="7 8" key="1">
    <citation type="submission" date="2018-01" db="EMBL/GenBank/DDBJ databases">
        <title>Metagenomic assembled genomes from two thermal pools in the Uzon Caldera, Kamchatka, Russia.</title>
        <authorList>
            <person name="Wilkins L."/>
            <person name="Ettinger C."/>
        </authorList>
    </citation>
    <scope>NUCLEOTIDE SEQUENCE [LARGE SCALE GENOMIC DNA]</scope>
    <source>
        <strain evidence="7">ZAV-02</strain>
    </source>
</reference>
<dbReference type="EMBL" id="PNIQ01001128">
    <property type="protein sequence ID" value="PMP72930.1"/>
    <property type="molecule type" value="Genomic_DNA"/>
</dbReference>
<dbReference type="SUPFAM" id="SSF48576">
    <property type="entry name" value="Terpenoid synthases"/>
    <property type="match status" value="1"/>
</dbReference>
<dbReference type="GO" id="GO:0008299">
    <property type="term" value="P:isoprenoid biosynthetic process"/>
    <property type="evidence" value="ECO:0007669"/>
    <property type="project" value="InterPro"/>
</dbReference>
<dbReference type="InterPro" id="IPR000092">
    <property type="entry name" value="Polyprenyl_synt"/>
</dbReference>
<dbReference type="GO" id="GO:0046872">
    <property type="term" value="F:metal ion binding"/>
    <property type="evidence" value="ECO:0007669"/>
    <property type="project" value="UniProtKB-KW"/>
</dbReference>
<comment type="similarity">
    <text evidence="2 6">Belongs to the FPP/GGPP synthase family.</text>
</comment>
<evidence type="ECO:0000256" key="2">
    <source>
        <dbReference type="ARBA" id="ARBA00006706"/>
    </source>
</evidence>
<evidence type="ECO:0000256" key="3">
    <source>
        <dbReference type="ARBA" id="ARBA00022679"/>
    </source>
</evidence>
<evidence type="ECO:0000313" key="7">
    <source>
        <dbReference type="EMBL" id="PMP72930.1"/>
    </source>
</evidence>
<dbReference type="Gene3D" id="1.10.600.10">
    <property type="entry name" value="Farnesyl Diphosphate Synthase"/>
    <property type="match status" value="1"/>
</dbReference>
<dbReference type="CDD" id="cd00867">
    <property type="entry name" value="Trans_IPPS"/>
    <property type="match status" value="1"/>
</dbReference>
<name>A0A2J6WRE6_9CHLR</name>
<evidence type="ECO:0000256" key="1">
    <source>
        <dbReference type="ARBA" id="ARBA00001946"/>
    </source>
</evidence>
<evidence type="ECO:0000256" key="6">
    <source>
        <dbReference type="RuleBase" id="RU004466"/>
    </source>
</evidence>
<dbReference type="InterPro" id="IPR008949">
    <property type="entry name" value="Isoprenoid_synthase_dom_sf"/>
</dbReference>
<evidence type="ECO:0000256" key="4">
    <source>
        <dbReference type="ARBA" id="ARBA00022723"/>
    </source>
</evidence>
<organism evidence="7 8">
    <name type="scientific">Chloroflexus aggregans</name>
    <dbReference type="NCBI Taxonomy" id="152260"/>
    <lineage>
        <taxon>Bacteria</taxon>
        <taxon>Bacillati</taxon>
        <taxon>Chloroflexota</taxon>
        <taxon>Chloroflexia</taxon>
        <taxon>Chloroflexales</taxon>
        <taxon>Chloroflexineae</taxon>
        <taxon>Chloroflexaceae</taxon>
        <taxon>Chloroflexus</taxon>
    </lineage>
</organism>
<evidence type="ECO:0000256" key="5">
    <source>
        <dbReference type="ARBA" id="ARBA00022842"/>
    </source>
</evidence>
<keyword evidence="3 6" id="KW-0808">Transferase</keyword>
<dbReference type="PANTHER" id="PTHR12001">
    <property type="entry name" value="GERANYLGERANYL PYROPHOSPHATE SYNTHASE"/>
    <property type="match status" value="1"/>
</dbReference>